<name>A0A0R1GW35_9LACO</name>
<dbReference type="Proteomes" id="UP000050909">
    <property type="component" value="Unassembled WGS sequence"/>
</dbReference>
<keyword evidence="3" id="KW-1185">Reference proteome</keyword>
<keyword evidence="1" id="KW-0812">Transmembrane</keyword>
<gene>
    <name evidence="2" type="ORF">FC62_GL000260</name>
</gene>
<protein>
    <recommendedName>
        <fullName evidence="4">DUF2929 domain-containing protein</fullName>
    </recommendedName>
</protein>
<dbReference type="AlphaFoldDB" id="A0A0R1GW35"/>
<reference evidence="2 3" key="1">
    <citation type="journal article" date="2015" name="Genome Announc.">
        <title>Expanding the biotechnology potential of lactobacilli through comparative genomics of 213 strains and associated genera.</title>
        <authorList>
            <person name="Sun Z."/>
            <person name="Harris H.M."/>
            <person name="McCann A."/>
            <person name="Guo C."/>
            <person name="Argimon S."/>
            <person name="Zhang W."/>
            <person name="Yang X."/>
            <person name="Jeffery I.B."/>
            <person name="Cooney J.C."/>
            <person name="Kagawa T.F."/>
            <person name="Liu W."/>
            <person name="Song Y."/>
            <person name="Salvetti E."/>
            <person name="Wrobel A."/>
            <person name="Rasinkangas P."/>
            <person name="Parkhill J."/>
            <person name="Rea M.C."/>
            <person name="O'Sullivan O."/>
            <person name="Ritari J."/>
            <person name="Douillard F.P."/>
            <person name="Paul Ross R."/>
            <person name="Yang R."/>
            <person name="Briner A.E."/>
            <person name="Felis G.E."/>
            <person name="de Vos W.M."/>
            <person name="Barrangou R."/>
            <person name="Klaenhammer T.R."/>
            <person name="Caufield P.W."/>
            <person name="Cui Y."/>
            <person name="Zhang H."/>
            <person name="O'Toole P.W."/>
        </authorList>
    </citation>
    <scope>NUCLEOTIDE SEQUENCE [LARGE SCALE GENOMIC DNA]</scope>
    <source>
        <strain evidence="2 3">DSM 20534</strain>
    </source>
</reference>
<dbReference type="EMBL" id="AZCV01000001">
    <property type="protein sequence ID" value="KRK38573.1"/>
    <property type="molecule type" value="Genomic_DNA"/>
</dbReference>
<accession>A0A0R1GW35</accession>
<feature type="transmembrane region" description="Helical" evidence="1">
    <location>
        <begin position="7"/>
        <end position="26"/>
    </location>
</feature>
<dbReference type="Pfam" id="PF11151">
    <property type="entry name" value="DUF2929"/>
    <property type="match status" value="1"/>
</dbReference>
<dbReference type="PATRIC" id="fig|1423722.3.peg.264"/>
<keyword evidence="1" id="KW-0472">Membrane</keyword>
<proteinExistence type="predicted"/>
<sequence length="59" mass="6637">MRYIVTTVWAILFTMIIGFIASALTSMDFNPMQSVIIGAIFGLFFNVIPYIMDKSVKAK</sequence>
<feature type="transmembrane region" description="Helical" evidence="1">
    <location>
        <begin position="32"/>
        <end position="52"/>
    </location>
</feature>
<evidence type="ECO:0000313" key="2">
    <source>
        <dbReference type="EMBL" id="KRK38573.1"/>
    </source>
</evidence>
<comment type="caution">
    <text evidence="2">The sequence shown here is derived from an EMBL/GenBank/DDBJ whole genome shotgun (WGS) entry which is preliminary data.</text>
</comment>
<dbReference type="InterPro" id="IPR021324">
    <property type="entry name" value="DUF2929"/>
</dbReference>
<keyword evidence="1" id="KW-1133">Transmembrane helix</keyword>
<evidence type="ECO:0000313" key="3">
    <source>
        <dbReference type="Proteomes" id="UP000050909"/>
    </source>
</evidence>
<organism evidence="2 3">
    <name type="scientific">Amylolactobacillus amylotrophicus DSM 20534</name>
    <dbReference type="NCBI Taxonomy" id="1423722"/>
    <lineage>
        <taxon>Bacteria</taxon>
        <taxon>Bacillati</taxon>
        <taxon>Bacillota</taxon>
        <taxon>Bacilli</taxon>
        <taxon>Lactobacillales</taxon>
        <taxon>Lactobacillaceae</taxon>
        <taxon>Amylolactobacillus</taxon>
    </lineage>
</organism>
<evidence type="ECO:0008006" key="4">
    <source>
        <dbReference type="Google" id="ProtNLM"/>
    </source>
</evidence>
<evidence type="ECO:0000256" key="1">
    <source>
        <dbReference type="SAM" id="Phobius"/>
    </source>
</evidence>
<dbReference type="RefSeq" id="WP_054745147.1">
    <property type="nucleotide sequence ID" value="NZ_AZCV01000001.1"/>
</dbReference>